<dbReference type="Proteomes" id="UP001365846">
    <property type="component" value="Unassembled WGS sequence"/>
</dbReference>
<dbReference type="EMBL" id="JBBKZU010000031">
    <property type="protein sequence ID" value="MEJ8816133.1"/>
    <property type="molecule type" value="Genomic_DNA"/>
</dbReference>
<feature type="non-terminal residue" evidence="2">
    <location>
        <position position="1"/>
    </location>
</feature>
<reference evidence="2 3" key="1">
    <citation type="submission" date="2024-03" db="EMBL/GenBank/DDBJ databases">
        <title>Novel species of the genus Variovorax.</title>
        <authorList>
            <person name="Liu Q."/>
            <person name="Xin Y.-H."/>
        </authorList>
    </citation>
    <scope>NUCLEOTIDE SEQUENCE [LARGE SCALE GENOMIC DNA]</scope>
    <source>
        <strain evidence="2 3">KACC 18899</strain>
    </source>
</reference>
<comment type="caution">
    <text evidence="2">The sequence shown here is derived from an EMBL/GenBank/DDBJ whole genome shotgun (WGS) entry which is preliminary data.</text>
</comment>
<name>A0ABU8VRC5_9BURK</name>
<feature type="region of interest" description="Disordered" evidence="1">
    <location>
        <begin position="1"/>
        <end position="28"/>
    </location>
</feature>
<organism evidence="2 3">
    <name type="scientific">Variovorax ureilyticus</name>
    <dbReference type="NCBI Taxonomy" id="1836198"/>
    <lineage>
        <taxon>Bacteria</taxon>
        <taxon>Pseudomonadati</taxon>
        <taxon>Pseudomonadota</taxon>
        <taxon>Betaproteobacteria</taxon>
        <taxon>Burkholderiales</taxon>
        <taxon>Comamonadaceae</taxon>
        <taxon>Variovorax</taxon>
    </lineage>
</organism>
<sequence length="65" mass="7004">GYLDSPDLNFSNRPVRTRMPGGVAGEQSSWTAPYADLRRLIRCVLAFMLAALRVGSRQGAVPAVA</sequence>
<evidence type="ECO:0000313" key="2">
    <source>
        <dbReference type="EMBL" id="MEJ8816133.1"/>
    </source>
</evidence>
<dbReference type="RefSeq" id="WP_340361327.1">
    <property type="nucleotide sequence ID" value="NZ_JBBKZU010000031.1"/>
</dbReference>
<accession>A0ABU8VRC5</accession>
<keyword evidence="3" id="KW-1185">Reference proteome</keyword>
<evidence type="ECO:0000256" key="1">
    <source>
        <dbReference type="SAM" id="MobiDB-lite"/>
    </source>
</evidence>
<evidence type="ECO:0000313" key="3">
    <source>
        <dbReference type="Proteomes" id="UP001365846"/>
    </source>
</evidence>
<proteinExistence type="predicted"/>
<gene>
    <name evidence="2" type="ORF">WKW77_34140</name>
</gene>
<protein>
    <submittedName>
        <fullName evidence="2">Uncharacterized protein</fullName>
    </submittedName>
</protein>